<evidence type="ECO:0000256" key="1">
    <source>
        <dbReference type="ARBA" id="ARBA00010996"/>
    </source>
</evidence>
<dbReference type="Gene3D" id="3.40.30.10">
    <property type="entry name" value="Glutaredoxin"/>
    <property type="match status" value="1"/>
</dbReference>
<name>A0ABT8R9V9_9BACT</name>
<evidence type="ECO:0000313" key="4">
    <source>
        <dbReference type="EMBL" id="MDO1447552.1"/>
    </source>
</evidence>
<evidence type="ECO:0000313" key="5">
    <source>
        <dbReference type="Proteomes" id="UP001168528"/>
    </source>
</evidence>
<protein>
    <submittedName>
        <fullName evidence="4">SCO family protein</fullName>
    </submittedName>
</protein>
<dbReference type="PROSITE" id="PS51352">
    <property type="entry name" value="THIOREDOXIN_2"/>
    <property type="match status" value="1"/>
</dbReference>
<dbReference type="Pfam" id="PF02630">
    <property type="entry name" value="SCO1-SenC"/>
    <property type="match status" value="1"/>
</dbReference>
<dbReference type="EMBL" id="JAUKPO010000007">
    <property type="protein sequence ID" value="MDO1447552.1"/>
    <property type="molecule type" value="Genomic_DNA"/>
</dbReference>
<sequence length="239" mass="27348">MNTYIKAGLLVVVLVIPALAFLFLKNFGENHYSLPRYIPRIDSTTGNIMMETKVVDGQEVTDTAFHTIPDFKLTDQYNNQVTSAVTKDKIHVADFFFARCLGICPKMTSQLQRVQEAFLNNPDVLIMSYTVDPENDTVEALQSYAEQHGAVKDKWYLMTGEKKDIYKLAKQGYYVTAKEDNVQSSNLEEKFVHTDKFVLVDKQGHIRGFYNGTDPKEVDKLILEIKVLLDEYKNQQDQS</sequence>
<evidence type="ECO:0000259" key="3">
    <source>
        <dbReference type="PROSITE" id="PS51352"/>
    </source>
</evidence>
<keyword evidence="5" id="KW-1185">Reference proteome</keyword>
<dbReference type="InterPro" id="IPR013766">
    <property type="entry name" value="Thioredoxin_domain"/>
</dbReference>
<dbReference type="PANTHER" id="PTHR12151:SF25">
    <property type="entry name" value="LINALOOL DEHYDRATASE_ISOMERASE DOMAIN-CONTAINING PROTEIN"/>
    <property type="match status" value="1"/>
</dbReference>
<comment type="caution">
    <text evidence="4">The sequence shown here is derived from an EMBL/GenBank/DDBJ whole genome shotgun (WGS) entry which is preliminary data.</text>
</comment>
<dbReference type="InterPro" id="IPR003782">
    <property type="entry name" value="SCO1/SenC"/>
</dbReference>
<dbReference type="CDD" id="cd02968">
    <property type="entry name" value="SCO"/>
    <property type="match status" value="1"/>
</dbReference>
<accession>A0ABT8R9V9</accession>
<reference evidence="4" key="1">
    <citation type="submission" date="2023-07" db="EMBL/GenBank/DDBJ databases">
        <title>The genome sequence of Rhodocytophaga aerolata KACC 12507.</title>
        <authorList>
            <person name="Zhang X."/>
        </authorList>
    </citation>
    <scope>NUCLEOTIDE SEQUENCE</scope>
    <source>
        <strain evidence="4">KACC 12507</strain>
    </source>
</reference>
<gene>
    <name evidence="4" type="ORF">Q0590_14885</name>
</gene>
<proteinExistence type="inferred from homology"/>
<keyword evidence="2" id="KW-0186">Copper</keyword>
<dbReference type="InterPro" id="IPR036249">
    <property type="entry name" value="Thioredoxin-like_sf"/>
</dbReference>
<dbReference type="RefSeq" id="WP_302038356.1">
    <property type="nucleotide sequence ID" value="NZ_JAUKPO010000007.1"/>
</dbReference>
<dbReference type="PANTHER" id="PTHR12151">
    <property type="entry name" value="ELECTRON TRANSPORT PROTIN SCO1/SENC FAMILY MEMBER"/>
    <property type="match status" value="1"/>
</dbReference>
<dbReference type="Proteomes" id="UP001168528">
    <property type="component" value="Unassembled WGS sequence"/>
</dbReference>
<evidence type="ECO:0000256" key="2">
    <source>
        <dbReference type="ARBA" id="ARBA00023008"/>
    </source>
</evidence>
<organism evidence="4 5">
    <name type="scientific">Rhodocytophaga aerolata</name>
    <dbReference type="NCBI Taxonomy" id="455078"/>
    <lineage>
        <taxon>Bacteria</taxon>
        <taxon>Pseudomonadati</taxon>
        <taxon>Bacteroidota</taxon>
        <taxon>Cytophagia</taxon>
        <taxon>Cytophagales</taxon>
        <taxon>Rhodocytophagaceae</taxon>
        <taxon>Rhodocytophaga</taxon>
    </lineage>
</organism>
<dbReference type="SUPFAM" id="SSF52833">
    <property type="entry name" value="Thioredoxin-like"/>
    <property type="match status" value="1"/>
</dbReference>
<comment type="similarity">
    <text evidence="1">Belongs to the SCO1/2 family.</text>
</comment>
<feature type="domain" description="Thioredoxin" evidence="3">
    <location>
        <begin position="62"/>
        <end position="230"/>
    </location>
</feature>